<dbReference type="NCBIfam" id="TIGR00229">
    <property type="entry name" value="sensory_box"/>
    <property type="match status" value="1"/>
</dbReference>
<dbReference type="RefSeq" id="WP_142902403.1">
    <property type="nucleotide sequence ID" value="NZ_ML660087.1"/>
</dbReference>
<feature type="domain" description="Histidine kinase" evidence="4">
    <location>
        <begin position="164"/>
        <end position="380"/>
    </location>
</feature>
<dbReference type="InterPro" id="IPR001610">
    <property type="entry name" value="PAC"/>
</dbReference>
<dbReference type="InterPro" id="IPR035965">
    <property type="entry name" value="PAS-like_dom_sf"/>
</dbReference>
<dbReference type="SMART" id="SM00086">
    <property type="entry name" value="PAC"/>
    <property type="match status" value="1"/>
</dbReference>
<dbReference type="PRINTS" id="PR00344">
    <property type="entry name" value="BCTRLSENSOR"/>
</dbReference>
<dbReference type="OrthoDB" id="1931120at2"/>
<proteinExistence type="predicted"/>
<evidence type="ECO:0000313" key="7">
    <source>
        <dbReference type="EMBL" id="TQV86250.1"/>
    </source>
</evidence>
<dbReference type="PROSITE" id="PS50112">
    <property type="entry name" value="PAS"/>
    <property type="match status" value="1"/>
</dbReference>
<dbReference type="InterPro" id="IPR003594">
    <property type="entry name" value="HATPase_dom"/>
</dbReference>
<dbReference type="InterPro" id="IPR000014">
    <property type="entry name" value="PAS"/>
</dbReference>
<dbReference type="Pfam" id="PF02518">
    <property type="entry name" value="HATPase_c"/>
    <property type="match status" value="1"/>
</dbReference>
<dbReference type="InterPro" id="IPR036097">
    <property type="entry name" value="HisK_dim/P_sf"/>
</dbReference>
<evidence type="ECO:0000256" key="2">
    <source>
        <dbReference type="ARBA" id="ARBA00012438"/>
    </source>
</evidence>
<keyword evidence="3" id="KW-0597">Phosphoprotein</keyword>
<dbReference type="Proteomes" id="UP000319732">
    <property type="component" value="Unassembled WGS sequence"/>
</dbReference>
<organism evidence="7 8">
    <name type="scientific">Exilibacterium tricleocarpae</name>
    <dbReference type="NCBI Taxonomy" id="2591008"/>
    <lineage>
        <taxon>Bacteria</taxon>
        <taxon>Pseudomonadati</taxon>
        <taxon>Pseudomonadota</taxon>
        <taxon>Gammaproteobacteria</taxon>
        <taxon>Cellvibrionales</taxon>
        <taxon>Cellvibrionaceae</taxon>
        <taxon>Exilibacterium</taxon>
    </lineage>
</organism>
<dbReference type="InterPro" id="IPR005467">
    <property type="entry name" value="His_kinase_dom"/>
</dbReference>
<dbReference type="PROSITE" id="PS50109">
    <property type="entry name" value="HIS_KIN"/>
    <property type="match status" value="1"/>
</dbReference>
<dbReference type="SUPFAM" id="SSF47384">
    <property type="entry name" value="Homodimeric domain of signal transducing histidine kinase"/>
    <property type="match status" value="1"/>
</dbReference>
<dbReference type="Pfam" id="PF13426">
    <property type="entry name" value="PAS_9"/>
    <property type="match status" value="1"/>
</dbReference>
<dbReference type="InterPro" id="IPR036890">
    <property type="entry name" value="HATPase_C_sf"/>
</dbReference>
<feature type="domain" description="PAC" evidence="6">
    <location>
        <begin position="92"/>
        <end position="144"/>
    </location>
</feature>
<protein>
    <recommendedName>
        <fullName evidence="2">histidine kinase</fullName>
        <ecNumber evidence="2">2.7.13.3</ecNumber>
    </recommendedName>
</protein>
<evidence type="ECO:0000256" key="1">
    <source>
        <dbReference type="ARBA" id="ARBA00000085"/>
    </source>
</evidence>
<dbReference type="SUPFAM" id="SSF55874">
    <property type="entry name" value="ATPase domain of HSP90 chaperone/DNA topoisomerase II/histidine kinase"/>
    <property type="match status" value="1"/>
</dbReference>
<gene>
    <name evidence="7" type="ORF">FKG94_01490</name>
</gene>
<dbReference type="SUPFAM" id="SSF55785">
    <property type="entry name" value="PYP-like sensor domain (PAS domain)"/>
    <property type="match status" value="1"/>
</dbReference>
<dbReference type="GO" id="GO:0000155">
    <property type="term" value="F:phosphorelay sensor kinase activity"/>
    <property type="evidence" value="ECO:0007669"/>
    <property type="project" value="InterPro"/>
</dbReference>
<keyword evidence="8" id="KW-1185">Reference proteome</keyword>
<dbReference type="Gene3D" id="1.10.287.130">
    <property type="match status" value="1"/>
</dbReference>
<dbReference type="Gene3D" id="3.30.450.20">
    <property type="entry name" value="PAS domain"/>
    <property type="match status" value="1"/>
</dbReference>
<dbReference type="CDD" id="cd00130">
    <property type="entry name" value="PAS"/>
    <property type="match status" value="1"/>
</dbReference>
<evidence type="ECO:0000256" key="3">
    <source>
        <dbReference type="ARBA" id="ARBA00022553"/>
    </source>
</evidence>
<dbReference type="SMART" id="SM00387">
    <property type="entry name" value="HATPase_c"/>
    <property type="match status" value="1"/>
</dbReference>
<dbReference type="EC" id="2.7.13.3" evidence="2"/>
<dbReference type="PROSITE" id="PS50113">
    <property type="entry name" value="PAC"/>
    <property type="match status" value="1"/>
</dbReference>
<evidence type="ECO:0000313" key="8">
    <source>
        <dbReference type="Proteomes" id="UP000319732"/>
    </source>
</evidence>
<dbReference type="PANTHER" id="PTHR43065">
    <property type="entry name" value="SENSOR HISTIDINE KINASE"/>
    <property type="match status" value="1"/>
</dbReference>
<dbReference type="AlphaFoldDB" id="A0A545U9V0"/>
<evidence type="ECO:0000259" key="5">
    <source>
        <dbReference type="PROSITE" id="PS50112"/>
    </source>
</evidence>
<reference evidence="7 8" key="1">
    <citation type="submission" date="2019-06" db="EMBL/GenBank/DDBJ databases">
        <title>Whole genome sequence for Cellvibrionaceae sp. R142.</title>
        <authorList>
            <person name="Wang G."/>
        </authorList>
    </citation>
    <scope>NUCLEOTIDE SEQUENCE [LARGE SCALE GENOMIC DNA]</scope>
    <source>
        <strain evidence="7 8">R142</strain>
    </source>
</reference>
<comment type="caution">
    <text evidence="7">The sequence shown here is derived from an EMBL/GenBank/DDBJ whole genome shotgun (WGS) entry which is preliminary data.</text>
</comment>
<name>A0A545U9V0_9GAMM</name>
<dbReference type="Gene3D" id="3.30.565.10">
    <property type="entry name" value="Histidine kinase-like ATPase, C-terminal domain"/>
    <property type="match status" value="1"/>
</dbReference>
<comment type="catalytic activity">
    <reaction evidence="1">
        <text>ATP + protein L-histidine = ADP + protein N-phospho-L-histidine.</text>
        <dbReference type="EC" id="2.7.13.3"/>
    </reaction>
</comment>
<dbReference type="InterPro" id="IPR004358">
    <property type="entry name" value="Sig_transdc_His_kin-like_C"/>
</dbReference>
<dbReference type="InterPro" id="IPR000700">
    <property type="entry name" value="PAS-assoc_C"/>
</dbReference>
<sequence length="386" mass="42731">MAETNQRCGLSPGYQSVPTQLDVIDVMLNGVILLDIRLTGEPIVYVNQRFCELTGYGPEQVLGRNPKLLHGADTDSDTIARINTAVAKSSEITCEILYYKSDRTPFWSLMQLSPVVARDGKVSHYVVVLVDITHQKRTETEMAALRSDLAHLSRVTMANELSGTLAHQINQPLAAILANAQAARTLLKANPIDLTQFGEIIQDIITDNKIASSVVQRLRTFIRKGKSATELLKIDQLVTEIIEFTRENLTANHLQLHIDLADNLPSIRGDKVQLQQVVLNLINNACEAMENTPLEDRLLHINAFLSDSGRVAVRISDNGEGILPEDEAKIFQAFFTTKNRGLGLGLSICRSIIEKHGGRLFFDRKPNGGCVFGFDLPVMGLEIHNE</sequence>
<evidence type="ECO:0000259" key="4">
    <source>
        <dbReference type="PROSITE" id="PS50109"/>
    </source>
</evidence>
<dbReference type="EMBL" id="VHSG01000002">
    <property type="protein sequence ID" value="TQV86250.1"/>
    <property type="molecule type" value="Genomic_DNA"/>
</dbReference>
<dbReference type="SMART" id="SM00388">
    <property type="entry name" value="HisKA"/>
    <property type="match status" value="1"/>
</dbReference>
<dbReference type="PANTHER" id="PTHR43065:SF42">
    <property type="entry name" value="TWO-COMPONENT SENSOR PPRA"/>
    <property type="match status" value="1"/>
</dbReference>
<feature type="domain" description="PAS" evidence="5">
    <location>
        <begin position="23"/>
        <end position="89"/>
    </location>
</feature>
<evidence type="ECO:0000259" key="6">
    <source>
        <dbReference type="PROSITE" id="PS50113"/>
    </source>
</evidence>
<dbReference type="InterPro" id="IPR003661">
    <property type="entry name" value="HisK_dim/P_dom"/>
</dbReference>
<accession>A0A545U9V0</accession>